<reference evidence="5" key="2">
    <citation type="submission" date="2023-08" db="EMBL/GenBank/DDBJ databases">
        <title>Identification and characterization of horizontal gene transfer across gut microbiota members of farm animals based on homology search.</title>
        <authorList>
            <person name="Schwarzerova J."/>
            <person name="Nykrynova M."/>
            <person name="Jureckova K."/>
            <person name="Cejkova D."/>
            <person name="Rychlik I."/>
        </authorList>
    </citation>
    <scope>NUCLEOTIDE SEQUENCE</scope>
    <source>
        <strain evidence="5">ET15</strain>
        <strain evidence="4">ET37</strain>
    </source>
</reference>
<evidence type="ECO:0000313" key="4">
    <source>
        <dbReference type="EMBL" id="MDN0022090.1"/>
    </source>
</evidence>
<keyword evidence="6" id="KW-1185">Reference proteome</keyword>
<evidence type="ECO:0000313" key="5">
    <source>
        <dbReference type="EMBL" id="MDN0024517.1"/>
    </source>
</evidence>
<sequence>MKKILYSVIALTMAAFTFTSCEDVPAPYDDPNNNGGGQELPEGVLLDQNFTSSLGDFTSKAASGNLNWYNDYSSAMVTGFQDFDGDGTKENQAGVTFLVGPEIDLTEVTEAYITINHALNYERGDINTNNSIVISKDYAGDVTTATWQVLNYNTEGLNTGFTFTEKSVNIPSEYMGGKVVIALRHTCNESSSSTWEVKSLKVQVGKVEEEGGGEGELPEGTFIDQDFSSSLGNFTSSSASGTLKWYNDYSSAMVTGFQDFNGDGTKENQAGVTFLVSPEIDFTKATEAYITINHAINYEKGDINANNSIVISKNYTGDVKTATWQTIEYNTDGMGSSFTFKEKKVNIPAEFMGSKVVIALRHTCDDTQSSTWEVKSLSVKAGSVEDLPSGNIGDLTKPNGDFEAWVEGLPNNWSTTSTAGNATLSMSTDKHSGSYAVLVKGDSKSNKRISYKEMELKAGEYTMRFYAKAATAAGASLCPGYVQVTDGKVGSYKYGEYSNNLSNTEWIEVTHTFTIDADGTYCVLIMNSKNPGGDLLIDDFTLTTGETTIIK</sequence>
<dbReference type="PROSITE" id="PS51257">
    <property type="entry name" value="PROKAR_LIPOPROTEIN"/>
    <property type="match status" value="1"/>
</dbReference>
<accession>A0AAW7JHY2</accession>
<dbReference type="Pfam" id="PF02018">
    <property type="entry name" value="CBM_4_9"/>
    <property type="match status" value="1"/>
</dbReference>
<name>A0AAW7JHY2_9BACT</name>
<comment type="caution">
    <text evidence="5">The sequence shown here is derived from an EMBL/GenBank/DDBJ whole genome shotgun (WGS) entry which is preliminary data.</text>
</comment>
<organism evidence="5 7">
    <name type="scientific">Leyella lascolaii</name>
    <dbReference type="NCBI Taxonomy" id="1776379"/>
    <lineage>
        <taxon>Bacteria</taxon>
        <taxon>Pseudomonadati</taxon>
        <taxon>Bacteroidota</taxon>
        <taxon>Bacteroidia</taxon>
        <taxon>Bacteroidales</taxon>
        <taxon>Prevotellaceae</taxon>
        <taxon>Leyella</taxon>
    </lineage>
</organism>
<dbReference type="AlphaFoldDB" id="A0AAW7JHY2"/>
<keyword evidence="2" id="KW-0732">Signal</keyword>
<dbReference type="EMBL" id="JAUEIF010000002">
    <property type="protein sequence ID" value="MDN0024517.1"/>
    <property type="molecule type" value="Genomic_DNA"/>
</dbReference>
<evidence type="ECO:0000256" key="1">
    <source>
        <dbReference type="ARBA" id="ARBA00022801"/>
    </source>
</evidence>
<reference evidence="5" key="1">
    <citation type="submission" date="2023-06" db="EMBL/GenBank/DDBJ databases">
        <authorList>
            <person name="Zeman M."/>
            <person name="Kubasova T."/>
            <person name="Jahodarova E."/>
            <person name="Nykrynova M."/>
            <person name="Rychlik I."/>
        </authorList>
    </citation>
    <scope>NUCLEOTIDE SEQUENCE</scope>
    <source>
        <strain evidence="5">ET15</strain>
        <strain evidence="4">ET37</strain>
    </source>
</reference>
<evidence type="ECO:0000256" key="2">
    <source>
        <dbReference type="SAM" id="SignalP"/>
    </source>
</evidence>
<gene>
    <name evidence="4" type="ORF">QVN81_03500</name>
    <name evidence="5" type="ORF">QVN84_03100</name>
</gene>
<proteinExistence type="predicted"/>
<dbReference type="Proteomes" id="UP001167831">
    <property type="component" value="Unassembled WGS sequence"/>
</dbReference>
<dbReference type="RefSeq" id="WP_286685741.1">
    <property type="nucleotide sequence ID" value="NZ_JAUEIE010000002.1"/>
</dbReference>
<dbReference type="SUPFAM" id="SSF49785">
    <property type="entry name" value="Galactose-binding domain-like"/>
    <property type="match status" value="1"/>
</dbReference>
<dbReference type="InterPro" id="IPR003305">
    <property type="entry name" value="CenC_carb-bd"/>
</dbReference>
<dbReference type="EMBL" id="JAUEIE010000002">
    <property type="protein sequence ID" value="MDN0022090.1"/>
    <property type="molecule type" value="Genomic_DNA"/>
</dbReference>
<protein>
    <submittedName>
        <fullName evidence="5">Carbohydrate binding domain-containing protein</fullName>
    </submittedName>
</protein>
<dbReference type="Gene3D" id="2.60.120.260">
    <property type="entry name" value="Galactose-binding domain-like"/>
    <property type="match status" value="1"/>
</dbReference>
<feature type="domain" description="CBM-cenC" evidence="3">
    <location>
        <begin position="399"/>
        <end position="529"/>
    </location>
</feature>
<keyword evidence="1" id="KW-0378">Hydrolase</keyword>
<dbReference type="InterPro" id="IPR008979">
    <property type="entry name" value="Galactose-bd-like_sf"/>
</dbReference>
<dbReference type="Proteomes" id="UP001168478">
    <property type="component" value="Unassembled WGS sequence"/>
</dbReference>
<dbReference type="GO" id="GO:0016798">
    <property type="term" value="F:hydrolase activity, acting on glycosyl bonds"/>
    <property type="evidence" value="ECO:0007669"/>
    <property type="project" value="InterPro"/>
</dbReference>
<evidence type="ECO:0000313" key="7">
    <source>
        <dbReference type="Proteomes" id="UP001168478"/>
    </source>
</evidence>
<feature type="chain" id="PRO_5043700937" evidence="2">
    <location>
        <begin position="23"/>
        <end position="551"/>
    </location>
</feature>
<evidence type="ECO:0000259" key="3">
    <source>
        <dbReference type="Pfam" id="PF02018"/>
    </source>
</evidence>
<feature type="signal peptide" evidence="2">
    <location>
        <begin position="1"/>
        <end position="22"/>
    </location>
</feature>
<evidence type="ECO:0000313" key="6">
    <source>
        <dbReference type="Proteomes" id="UP001167831"/>
    </source>
</evidence>